<dbReference type="SMART" id="SM00382">
    <property type="entry name" value="AAA"/>
    <property type="match status" value="1"/>
</dbReference>
<dbReference type="Pfam" id="PF07724">
    <property type="entry name" value="AAA_2"/>
    <property type="match status" value="1"/>
</dbReference>
<dbReference type="Pfam" id="PF00004">
    <property type="entry name" value="AAA"/>
    <property type="match status" value="1"/>
</dbReference>
<evidence type="ECO:0000256" key="5">
    <source>
        <dbReference type="HAMAP-Rule" id="MF_00249"/>
    </source>
</evidence>
<dbReference type="GO" id="GO:0009376">
    <property type="term" value="C:HslUV protease complex"/>
    <property type="evidence" value="ECO:0007669"/>
    <property type="project" value="UniProtKB-UniRule"/>
</dbReference>
<dbReference type="InterPro" id="IPR004491">
    <property type="entry name" value="HslU"/>
</dbReference>
<keyword evidence="8" id="KW-0645">Protease</keyword>
<feature type="binding site" evidence="5">
    <location>
        <position position="277"/>
    </location>
    <ligand>
        <name>ATP</name>
        <dbReference type="ChEBI" id="CHEBI:30616"/>
    </ligand>
</feature>
<dbReference type="RefSeq" id="WP_155219125.1">
    <property type="nucleotide sequence ID" value="NZ_WNHB01000014.1"/>
</dbReference>
<gene>
    <name evidence="5 8" type="primary">hslU</name>
    <name evidence="8" type="ORF">GMB86_09750</name>
</gene>
<keyword evidence="3 5" id="KW-0067">ATP-binding</keyword>
<dbReference type="InterPro" id="IPR019489">
    <property type="entry name" value="Clp_ATPase_C"/>
</dbReference>
<keyword evidence="2 5" id="KW-0547">Nucleotide-binding</keyword>
<dbReference type="InterPro" id="IPR003959">
    <property type="entry name" value="ATPase_AAA_core"/>
</dbReference>
<dbReference type="OrthoDB" id="9804062at2"/>
<keyword evidence="5" id="KW-0963">Cytoplasm</keyword>
<name>A0A6N8CSW3_9BACI</name>
<dbReference type="PANTHER" id="PTHR48102">
    <property type="entry name" value="ATP-DEPENDENT CLP PROTEASE ATP-BINDING SUBUNIT CLPX-LIKE, MITOCHONDRIAL-RELATED"/>
    <property type="match status" value="1"/>
</dbReference>
<dbReference type="AlphaFoldDB" id="A0A6N8CSW3"/>
<dbReference type="GO" id="GO:0005524">
    <property type="term" value="F:ATP binding"/>
    <property type="evidence" value="ECO:0007669"/>
    <property type="project" value="UniProtKB-UniRule"/>
</dbReference>
<accession>A0A6N8CSW3</accession>
<reference evidence="8 9" key="1">
    <citation type="submission" date="2019-11" db="EMBL/GenBank/DDBJ databases">
        <title>Terrilactibacillus tamarindus sp. nov. BCM23-1 isolated from bark of Tamarindus indica.</title>
        <authorList>
            <person name="Kingkaew E."/>
            <person name="Tanasupawat S."/>
        </authorList>
    </citation>
    <scope>NUCLEOTIDE SEQUENCE [LARGE SCALE GENOMIC DNA]</scope>
    <source>
        <strain evidence="8 9">BCM23-1</strain>
    </source>
</reference>
<evidence type="ECO:0000313" key="8">
    <source>
        <dbReference type="EMBL" id="MTT32287.1"/>
    </source>
</evidence>
<feature type="domain" description="Clp ATPase C-terminal" evidence="7">
    <location>
        <begin position="355"/>
        <end position="449"/>
    </location>
</feature>
<dbReference type="SUPFAM" id="SSF52540">
    <property type="entry name" value="P-loop containing nucleoside triphosphate hydrolases"/>
    <property type="match status" value="1"/>
</dbReference>
<evidence type="ECO:0000256" key="4">
    <source>
        <dbReference type="ARBA" id="ARBA00023186"/>
    </source>
</evidence>
<feature type="domain" description="AAA+ ATPase" evidence="6">
    <location>
        <begin position="50"/>
        <end position="352"/>
    </location>
</feature>
<comment type="caution">
    <text evidence="8">The sequence shown here is derived from an EMBL/GenBank/DDBJ whole genome shotgun (WGS) entry which is preliminary data.</text>
</comment>
<protein>
    <recommendedName>
        <fullName evidence="5">ATP-dependent protease ATPase subunit HslU</fullName>
    </recommendedName>
    <alternativeName>
        <fullName evidence="5">Unfoldase HslU</fullName>
    </alternativeName>
</protein>
<dbReference type="FunFam" id="3.40.50.300:FF:000220">
    <property type="entry name" value="ATP-dependent protease ATPase subunit HslU"/>
    <property type="match status" value="1"/>
</dbReference>
<dbReference type="Gene3D" id="1.10.8.60">
    <property type="match status" value="1"/>
</dbReference>
<feature type="binding site" evidence="5">
    <location>
        <position position="19"/>
    </location>
    <ligand>
        <name>ATP</name>
        <dbReference type="ChEBI" id="CHEBI:30616"/>
    </ligand>
</feature>
<evidence type="ECO:0000256" key="2">
    <source>
        <dbReference type="ARBA" id="ARBA00022741"/>
    </source>
</evidence>
<comment type="function">
    <text evidence="5">ATPase subunit of a proteasome-like degradation complex; this subunit has chaperone activity. The binding of ATP and its subsequent hydrolysis by HslU are essential for unfolding of protein substrates subsequently hydrolyzed by HslV. HslU recognizes the N-terminal part of its protein substrates and unfolds these before they are guided to HslV for hydrolysis.</text>
</comment>
<dbReference type="GO" id="GO:0043335">
    <property type="term" value="P:protein unfolding"/>
    <property type="evidence" value="ECO:0007669"/>
    <property type="project" value="UniProtKB-UniRule"/>
</dbReference>
<dbReference type="CDD" id="cd19498">
    <property type="entry name" value="RecA-like_HslU"/>
    <property type="match status" value="1"/>
</dbReference>
<dbReference type="Proteomes" id="UP000440978">
    <property type="component" value="Unassembled WGS sequence"/>
</dbReference>
<organism evidence="8 9">
    <name type="scientific">Terrilactibacillus tamarindi</name>
    <dbReference type="NCBI Taxonomy" id="2599694"/>
    <lineage>
        <taxon>Bacteria</taxon>
        <taxon>Bacillati</taxon>
        <taxon>Bacillota</taxon>
        <taxon>Bacilli</taxon>
        <taxon>Bacillales</taxon>
        <taxon>Bacillaceae</taxon>
        <taxon>Terrilactibacillus</taxon>
    </lineage>
</organism>
<dbReference type="InterPro" id="IPR050052">
    <property type="entry name" value="ATP-dep_Clp_protease_ClpX"/>
</dbReference>
<dbReference type="GO" id="GO:0008233">
    <property type="term" value="F:peptidase activity"/>
    <property type="evidence" value="ECO:0007669"/>
    <property type="project" value="UniProtKB-KW"/>
</dbReference>
<dbReference type="Gene3D" id="3.40.50.300">
    <property type="entry name" value="P-loop containing nucleotide triphosphate hydrolases"/>
    <property type="match status" value="2"/>
</dbReference>
<proteinExistence type="inferred from homology"/>
<keyword evidence="9" id="KW-1185">Reference proteome</keyword>
<evidence type="ECO:0000256" key="1">
    <source>
        <dbReference type="ARBA" id="ARBA00009771"/>
    </source>
</evidence>
<dbReference type="NCBIfam" id="TIGR00390">
    <property type="entry name" value="hslU"/>
    <property type="match status" value="1"/>
</dbReference>
<dbReference type="GO" id="GO:0016887">
    <property type="term" value="F:ATP hydrolysis activity"/>
    <property type="evidence" value="ECO:0007669"/>
    <property type="project" value="InterPro"/>
</dbReference>
<feature type="binding site" evidence="5">
    <location>
        <begin position="61"/>
        <end position="66"/>
    </location>
    <ligand>
        <name>ATP</name>
        <dbReference type="ChEBI" id="CHEBI:30616"/>
    </ligand>
</feature>
<evidence type="ECO:0000259" key="6">
    <source>
        <dbReference type="SMART" id="SM00382"/>
    </source>
</evidence>
<evidence type="ECO:0000313" key="9">
    <source>
        <dbReference type="Proteomes" id="UP000440978"/>
    </source>
</evidence>
<dbReference type="PANTHER" id="PTHR48102:SF3">
    <property type="entry name" value="ATP-DEPENDENT PROTEASE ATPASE SUBUNIT HSLU"/>
    <property type="match status" value="1"/>
</dbReference>
<keyword evidence="4 5" id="KW-0143">Chaperone</keyword>
<dbReference type="SMART" id="SM01086">
    <property type="entry name" value="ClpB_D2-small"/>
    <property type="match status" value="1"/>
</dbReference>
<comment type="similarity">
    <text evidence="1 5">Belongs to the ClpX chaperone family. HslU subfamily.</text>
</comment>
<dbReference type="GO" id="GO:0036402">
    <property type="term" value="F:proteasome-activating activity"/>
    <property type="evidence" value="ECO:0007669"/>
    <property type="project" value="UniProtKB-UniRule"/>
</dbReference>
<dbReference type="NCBIfam" id="NF003544">
    <property type="entry name" value="PRK05201.1"/>
    <property type="match status" value="1"/>
</dbReference>
<feature type="binding site" evidence="5">
    <location>
        <position position="413"/>
    </location>
    <ligand>
        <name>ATP</name>
        <dbReference type="ChEBI" id="CHEBI:30616"/>
    </ligand>
</feature>
<feature type="binding site" evidence="5">
    <location>
        <position position="341"/>
    </location>
    <ligand>
        <name>ATP</name>
        <dbReference type="ChEBI" id="CHEBI:30616"/>
    </ligand>
</feature>
<dbReference type="InterPro" id="IPR027417">
    <property type="entry name" value="P-loop_NTPase"/>
</dbReference>
<evidence type="ECO:0000256" key="3">
    <source>
        <dbReference type="ARBA" id="ARBA00022840"/>
    </source>
</evidence>
<dbReference type="HAMAP" id="MF_00249">
    <property type="entry name" value="HslU"/>
    <property type="match status" value="1"/>
</dbReference>
<keyword evidence="8" id="KW-0378">Hydrolase</keyword>
<evidence type="ECO:0000259" key="7">
    <source>
        <dbReference type="SMART" id="SM01086"/>
    </source>
</evidence>
<comment type="subcellular location">
    <subcellularLocation>
        <location evidence="5">Cytoplasm</location>
    </subcellularLocation>
</comment>
<sequence length="463" mass="51969">MASSLTPKQIVQKLDQFIIGQDKAKRAVAVALRNRYRRTLLDDKMREEIVPKNILMIGPTGVGKTEIARRLAKLVGAPFVKLEATKFTEVGYVGRDVESMVRDLVETAIRLVKEEKMANVQSKAKDTANKELVKLLVPGKSKTSTAKNPLEMLFSGQKSEQETEEEITDSIKEKRKQTARLLELGELEDHMVTIEVEETQTSGMFDMFQNSGMEQAGINFQDMLSSVVPKKKKKRKLTVKEARKVLTQNAALKLIDMDEVTQEAVSRAEETGIIFIDEIDKITGKGQNSGEVSREGVQRDILPIVEGSTVMTKYGAVKTDYILFIAAGAFHLSKPSDLIPELQGRFPIRVELSSLSVDDFVNILVEPNNALLKQYQALLKTEGMNIKFSDEAIYKLASIAYEVNQETENIGARRLHTILEKLLEDLSFEAPEITLEEITITPEYVEEKLSSIVKNRDLSQYIL</sequence>
<comment type="subunit">
    <text evidence="5">A double ring-shaped homohexamer of HslV is capped on each side by a ring-shaped HslU homohexamer. The assembly of the HslU/HslV complex is dependent on binding of ATP.</text>
</comment>
<dbReference type="InterPro" id="IPR003593">
    <property type="entry name" value="AAA+_ATPase"/>
</dbReference>
<dbReference type="EMBL" id="WNHB01000014">
    <property type="protein sequence ID" value="MTT32287.1"/>
    <property type="molecule type" value="Genomic_DNA"/>
</dbReference>